<dbReference type="SMART" id="SM00481">
    <property type="entry name" value="POLIIIAc"/>
    <property type="match status" value="1"/>
</dbReference>
<dbReference type="InterPro" id="IPR043519">
    <property type="entry name" value="NT_sf"/>
</dbReference>
<dbReference type="InterPro" id="IPR037160">
    <property type="entry name" value="DNA_Pol_thumb_sf"/>
</dbReference>
<keyword evidence="12" id="KW-0832">Ubl conjugation</keyword>
<dbReference type="PIRSF" id="PIRSF005047">
    <property type="entry name" value="UCP005047_YshC"/>
    <property type="match status" value="1"/>
</dbReference>
<evidence type="ECO:0000256" key="11">
    <source>
        <dbReference type="ARBA" id="ARBA00022763"/>
    </source>
</evidence>
<dbReference type="EC" id="2.7.7.7" evidence="3"/>
<dbReference type="EMBL" id="JBHSMF010000010">
    <property type="protein sequence ID" value="MFC5499731.1"/>
    <property type="molecule type" value="Genomic_DNA"/>
</dbReference>
<evidence type="ECO:0000256" key="12">
    <source>
        <dbReference type="ARBA" id="ARBA00022843"/>
    </source>
</evidence>
<dbReference type="CDD" id="cd00141">
    <property type="entry name" value="NT_POLXc"/>
    <property type="match status" value="1"/>
</dbReference>
<dbReference type="PANTHER" id="PTHR36928">
    <property type="entry name" value="PHOSPHATASE YCDX-RELATED"/>
    <property type="match status" value="1"/>
</dbReference>
<dbReference type="InterPro" id="IPR027421">
    <property type="entry name" value="DNA_pol_lamdba_lyase_dom_sf"/>
</dbReference>
<dbReference type="EC" id="4.2.99.18" evidence="4"/>
<keyword evidence="25" id="KW-0269">Exonuclease</keyword>
<proteinExistence type="predicted"/>
<dbReference type="InterPro" id="IPR050243">
    <property type="entry name" value="PHP_phosphatase"/>
</dbReference>
<evidence type="ECO:0000256" key="1">
    <source>
        <dbReference type="ARBA" id="ARBA00001946"/>
    </source>
</evidence>
<keyword evidence="9" id="KW-0548">Nucleotidyltransferase</keyword>
<comment type="catalytic activity">
    <reaction evidence="18">
        <text>2'-deoxyribonucleotide-(2'-deoxyribose 5'-phosphate)-2'-deoxyribonucleotide-DNA = a 3'-end 2'-deoxyribonucleotide-(2,3-dehydro-2,3-deoxyribose 5'-phosphate)-DNA + a 5'-end 5'-phospho-2'-deoxyribonucleoside-DNA + H(+)</text>
        <dbReference type="Rhea" id="RHEA:66592"/>
        <dbReference type="Rhea" id="RHEA-COMP:13180"/>
        <dbReference type="Rhea" id="RHEA-COMP:16897"/>
        <dbReference type="Rhea" id="RHEA-COMP:17067"/>
        <dbReference type="ChEBI" id="CHEBI:15378"/>
        <dbReference type="ChEBI" id="CHEBI:136412"/>
        <dbReference type="ChEBI" id="CHEBI:157695"/>
        <dbReference type="ChEBI" id="CHEBI:167181"/>
        <dbReference type="EC" id="4.2.99.18"/>
    </reaction>
</comment>
<dbReference type="PANTHER" id="PTHR36928:SF1">
    <property type="entry name" value="PHOSPHATASE YCDX-RELATED"/>
    <property type="match status" value="1"/>
</dbReference>
<dbReference type="Proteomes" id="UP001596037">
    <property type="component" value="Unassembled WGS sequence"/>
</dbReference>
<dbReference type="InterPro" id="IPR003141">
    <property type="entry name" value="Pol/His_phosphatase_N"/>
</dbReference>
<dbReference type="Gene3D" id="3.20.20.140">
    <property type="entry name" value="Metal-dependent hydrolases"/>
    <property type="match status" value="1"/>
</dbReference>
<feature type="domain" description="Polymerase/histidinol phosphatase N-terminal" evidence="23">
    <location>
        <begin position="340"/>
        <end position="419"/>
    </location>
</feature>
<dbReference type="InterPro" id="IPR047967">
    <property type="entry name" value="PolX_PHP"/>
</dbReference>
<keyword evidence="10" id="KW-0235">DNA replication</keyword>
<dbReference type="PRINTS" id="PR00870">
    <property type="entry name" value="DNAPOLXBETA"/>
</dbReference>
<evidence type="ECO:0000256" key="8">
    <source>
        <dbReference type="ARBA" id="ARBA00022679"/>
    </source>
</evidence>
<evidence type="ECO:0000259" key="23">
    <source>
        <dbReference type="SMART" id="SM00481"/>
    </source>
</evidence>
<gene>
    <name evidence="25" type="primary">polX</name>
    <name evidence="25" type="ORF">ACFPOE_19465</name>
</gene>
<evidence type="ECO:0000256" key="4">
    <source>
        <dbReference type="ARBA" id="ARBA00012720"/>
    </source>
</evidence>
<dbReference type="CDD" id="cd07436">
    <property type="entry name" value="PHP_PolX"/>
    <property type="match status" value="1"/>
</dbReference>
<dbReference type="InterPro" id="IPR022311">
    <property type="entry name" value="PolX-like"/>
</dbReference>
<reference evidence="26" key="1">
    <citation type="journal article" date="2019" name="Int. J. Syst. Evol. Microbiol.">
        <title>The Global Catalogue of Microorganisms (GCM) 10K type strain sequencing project: providing services to taxonomists for standard genome sequencing and annotation.</title>
        <authorList>
            <consortium name="The Broad Institute Genomics Platform"/>
            <consortium name="The Broad Institute Genome Sequencing Center for Infectious Disease"/>
            <person name="Wu L."/>
            <person name="Ma J."/>
        </authorList>
    </citation>
    <scope>NUCLEOTIDE SEQUENCE [LARGE SCALE GENOMIC DNA]</scope>
    <source>
        <strain evidence="26">CCUG 57401</strain>
    </source>
</reference>
<dbReference type="SMART" id="SM00483">
    <property type="entry name" value="POLXc"/>
    <property type="match status" value="1"/>
</dbReference>
<dbReference type="Pfam" id="PF14716">
    <property type="entry name" value="HHH_8"/>
    <property type="match status" value="1"/>
</dbReference>
<evidence type="ECO:0000256" key="2">
    <source>
        <dbReference type="ARBA" id="ARBA00004496"/>
    </source>
</evidence>
<dbReference type="InterPro" id="IPR016195">
    <property type="entry name" value="Pol/histidinol_Pase-like"/>
</dbReference>
<comment type="function">
    <text evidence="20">Repair polymerase that plays a key role in base-excision repair. During this process, the damaged base is excised by specific DNA glycosylases, the DNA backbone is nicked at the abasic site by an apurinic/apyrimidic (AP) endonuclease, and POLB removes 5'-deoxyribose-phosphate from the preincised AP site acting as a 5'-deoxyribose-phosphate lyase (5'-dRP lyase); through its DNA polymerase activity, it adds one nucleotide to the 3' end of the arising single-nucleotide gap. Conducts 'gap-filling' DNA synthesis in a stepwise distributive fashion rather than in a processive fashion as for other DNA polymerases. It is also able to cleave sugar-phosphate bonds 3' to an intact AP site, acting as an AP lyase.</text>
</comment>
<dbReference type="GO" id="GO:0004527">
    <property type="term" value="F:exonuclease activity"/>
    <property type="evidence" value="ECO:0007669"/>
    <property type="project" value="UniProtKB-KW"/>
</dbReference>
<evidence type="ECO:0000256" key="7">
    <source>
        <dbReference type="ARBA" id="ARBA00022634"/>
    </source>
</evidence>
<keyword evidence="14" id="KW-0915">Sodium</keyword>
<feature type="domain" description="Helix-hairpin-helix DNA-binding motif class 1" evidence="22">
    <location>
        <begin position="94"/>
        <end position="113"/>
    </location>
</feature>
<evidence type="ECO:0000313" key="25">
    <source>
        <dbReference type="EMBL" id="MFC5499731.1"/>
    </source>
</evidence>
<dbReference type="Pfam" id="PF02811">
    <property type="entry name" value="PHP"/>
    <property type="match status" value="1"/>
</dbReference>
<feature type="domain" description="Helix-hairpin-helix DNA-binding motif class 1" evidence="22">
    <location>
        <begin position="129"/>
        <end position="148"/>
    </location>
</feature>
<keyword evidence="25" id="KW-0378">Hydrolase</keyword>
<evidence type="ECO:0000259" key="24">
    <source>
        <dbReference type="SMART" id="SM00483"/>
    </source>
</evidence>
<feature type="domain" description="DNA-directed DNA polymerase X" evidence="24">
    <location>
        <begin position="3"/>
        <end position="316"/>
    </location>
</feature>
<keyword evidence="15" id="KW-0234">DNA repair</keyword>
<dbReference type="Gene3D" id="1.10.150.20">
    <property type="entry name" value="5' to 3' exonuclease, C-terminal subdomain"/>
    <property type="match status" value="1"/>
</dbReference>
<comment type="caution">
    <text evidence="25">The sequence shown here is derived from an EMBL/GenBank/DDBJ whole genome shotgun (WGS) entry which is preliminary data.</text>
</comment>
<dbReference type="Pfam" id="PF14520">
    <property type="entry name" value="HHH_5"/>
    <property type="match status" value="1"/>
</dbReference>
<evidence type="ECO:0000256" key="20">
    <source>
        <dbReference type="ARBA" id="ARBA00045548"/>
    </source>
</evidence>
<keyword evidence="13" id="KW-0239">DNA-directed DNA polymerase</keyword>
<evidence type="ECO:0000259" key="22">
    <source>
        <dbReference type="SMART" id="SM00278"/>
    </source>
</evidence>
<comment type="subcellular location">
    <subcellularLocation>
        <location evidence="2">Cytoplasm</location>
    </subcellularLocation>
</comment>
<evidence type="ECO:0000256" key="21">
    <source>
        <dbReference type="ARBA" id="ARBA00049244"/>
    </source>
</evidence>
<dbReference type="InterPro" id="IPR003583">
    <property type="entry name" value="Hlx-hairpin-Hlx_DNA-bd_motif"/>
</dbReference>
<dbReference type="RefSeq" id="WP_376851982.1">
    <property type="nucleotide sequence ID" value="NZ_JBHSMF010000010.1"/>
</dbReference>
<evidence type="ECO:0000256" key="14">
    <source>
        <dbReference type="ARBA" id="ARBA00023053"/>
    </source>
</evidence>
<keyword evidence="25" id="KW-0540">Nuclease</keyword>
<keyword evidence="6" id="KW-0488">Methylation</keyword>
<dbReference type="NCBIfam" id="NF006375">
    <property type="entry name" value="PRK08609.1"/>
    <property type="match status" value="1"/>
</dbReference>
<evidence type="ECO:0000256" key="17">
    <source>
        <dbReference type="ARBA" id="ARBA00035726"/>
    </source>
</evidence>
<dbReference type="SMART" id="SM00278">
    <property type="entry name" value="HhH1"/>
    <property type="match status" value="3"/>
</dbReference>
<organism evidence="25 26">
    <name type="scientific">Caenimonas terrae</name>
    <dbReference type="NCBI Taxonomy" id="696074"/>
    <lineage>
        <taxon>Bacteria</taxon>
        <taxon>Pseudomonadati</taxon>
        <taxon>Pseudomonadota</taxon>
        <taxon>Betaproteobacteria</taxon>
        <taxon>Burkholderiales</taxon>
        <taxon>Comamonadaceae</taxon>
        <taxon>Caenimonas</taxon>
    </lineage>
</organism>
<evidence type="ECO:0000256" key="18">
    <source>
        <dbReference type="ARBA" id="ARBA00044632"/>
    </source>
</evidence>
<sequence length="607" mass="65741">MPIVNADIAAVFGEIADLLELQGANPFRIRAYRNAARTLGEMGRSVRAMLERGEDLDALPGIGADLAGKIAEVVNTGSCAQLERLRRELPPGMTALLAIPGLGPKRVRTLHDELGIETLEQLLVAAREGRVGQVHGFGAKTQQLILDAAQRQLAQDRRFKLAAASQVADALLAELRAVPGVKQAVAGGSLRRMRDTVGDLDLLVTAGRGSPVMQRFAAGADVERVLSQGATRASIVLRSGLQVDLRAVPPASFGAAWLYFTGSKPHNIALRRLAQEAGLKLNEYGLFRGDRRIAGATEASVYQALGLDFIEPELREDRGEIDAARVHRLPRLVQLADLRGDLHSHSKASDGHDTLEAMANAARAHGLQYLAVTEHSKRLALVHGLDAGRLARQIDEIDALNARLQGIVLLKGVEVDILEDGSLDLPDAILGRLDLVVGAIHHRFDLPREQQTARLLRAMDHPHFSILAHPSGRLIDERPASDIDLQRVVRKARERGCFLELNAHPARLDLGELACRMARDEGVLVSIDSDAHSTLEFDNLRWGVGQARRGWLGPADVLNTRKLEDLRPLLAATMGRSASAITSAAPRLAAPAAAGRHQQLRKRVRSG</sequence>
<dbReference type="Gene3D" id="3.30.210.10">
    <property type="entry name" value="DNA polymerase, thumb domain"/>
    <property type="match status" value="1"/>
</dbReference>
<evidence type="ECO:0000256" key="6">
    <source>
        <dbReference type="ARBA" id="ARBA00022481"/>
    </source>
</evidence>
<evidence type="ECO:0000256" key="16">
    <source>
        <dbReference type="ARBA" id="ARBA00035717"/>
    </source>
</evidence>
<keyword evidence="26" id="KW-1185">Reference proteome</keyword>
<evidence type="ECO:0000313" key="26">
    <source>
        <dbReference type="Proteomes" id="UP001596037"/>
    </source>
</evidence>
<dbReference type="Gene3D" id="1.10.150.110">
    <property type="entry name" value="DNA polymerase beta, N-terminal domain-like"/>
    <property type="match status" value="1"/>
</dbReference>
<dbReference type="Gene3D" id="3.30.460.10">
    <property type="entry name" value="Beta Polymerase, domain 2"/>
    <property type="match status" value="1"/>
</dbReference>
<dbReference type="InterPro" id="IPR029398">
    <property type="entry name" value="PolB_thumb"/>
</dbReference>
<comment type="catalytic activity">
    <reaction evidence="19">
        <text>a 5'-end 2'-deoxyribose-2'-deoxyribonucleotide-DNA = (2E,4S)-4-hydroxypenten-2-al-5-phosphate + a 5'-end 5'-phospho-2'-deoxyribonucleoside-DNA + H(+)</text>
        <dbReference type="Rhea" id="RHEA:76255"/>
        <dbReference type="Rhea" id="RHEA-COMP:13180"/>
        <dbReference type="Rhea" id="RHEA-COMP:18657"/>
        <dbReference type="ChEBI" id="CHEBI:15378"/>
        <dbReference type="ChEBI" id="CHEBI:136412"/>
        <dbReference type="ChEBI" id="CHEBI:195194"/>
        <dbReference type="ChEBI" id="CHEBI:195195"/>
    </reaction>
</comment>
<dbReference type="SUPFAM" id="SSF81301">
    <property type="entry name" value="Nucleotidyltransferase"/>
    <property type="match status" value="1"/>
</dbReference>
<evidence type="ECO:0000256" key="13">
    <source>
        <dbReference type="ARBA" id="ARBA00022932"/>
    </source>
</evidence>
<evidence type="ECO:0000256" key="3">
    <source>
        <dbReference type="ARBA" id="ARBA00012417"/>
    </source>
</evidence>
<evidence type="ECO:0000256" key="5">
    <source>
        <dbReference type="ARBA" id="ARBA00020020"/>
    </source>
</evidence>
<keyword evidence="7" id="KW-0237">DNA synthesis</keyword>
<dbReference type="InterPro" id="IPR002054">
    <property type="entry name" value="DNA-dir_DNA_pol_X"/>
</dbReference>
<evidence type="ECO:0000256" key="19">
    <source>
        <dbReference type="ARBA" id="ARBA00044678"/>
    </source>
</evidence>
<dbReference type="SUPFAM" id="SSF89550">
    <property type="entry name" value="PHP domain-like"/>
    <property type="match status" value="1"/>
</dbReference>
<keyword evidence="11" id="KW-0227">DNA damage</keyword>
<evidence type="ECO:0000256" key="9">
    <source>
        <dbReference type="ARBA" id="ARBA00022695"/>
    </source>
</evidence>
<dbReference type="SUPFAM" id="SSF47802">
    <property type="entry name" value="DNA polymerase beta, N-terminal domain-like"/>
    <property type="match status" value="1"/>
</dbReference>
<dbReference type="InterPro" id="IPR004013">
    <property type="entry name" value="PHP_dom"/>
</dbReference>
<accession>A0ABW0NH38</accession>
<evidence type="ECO:0000256" key="15">
    <source>
        <dbReference type="ARBA" id="ARBA00023204"/>
    </source>
</evidence>
<keyword evidence="8" id="KW-0808">Transferase</keyword>
<dbReference type="InterPro" id="IPR002008">
    <property type="entry name" value="DNA_pol_X_beta-like"/>
</dbReference>
<feature type="domain" description="Helix-hairpin-helix DNA-binding motif class 1" evidence="22">
    <location>
        <begin position="54"/>
        <end position="73"/>
    </location>
</feature>
<protein>
    <recommendedName>
        <fullName evidence="5">DNA polymerase beta</fullName>
        <ecNumber evidence="3">2.7.7.7</ecNumber>
        <ecNumber evidence="4">4.2.99.18</ecNumber>
    </recommendedName>
    <alternativeName>
        <fullName evidence="16">5'-deoxyribose-phosphate lyase</fullName>
    </alternativeName>
    <alternativeName>
        <fullName evidence="17">AP lyase</fullName>
    </alternativeName>
</protein>
<comment type="catalytic activity">
    <reaction evidence="21">
        <text>DNA(n) + a 2'-deoxyribonucleoside 5'-triphosphate = DNA(n+1) + diphosphate</text>
        <dbReference type="Rhea" id="RHEA:22508"/>
        <dbReference type="Rhea" id="RHEA-COMP:17339"/>
        <dbReference type="Rhea" id="RHEA-COMP:17340"/>
        <dbReference type="ChEBI" id="CHEBI:33019"/>
        <dbReference type="ChEBI" id="CHEBI:61560"/>
        <dbReference type="ChEBI" id="CHEBI:173112"/>
        <dbReference type="EC" id="2.7.7.7"/>
    </reaction>
</comment>
<comment type="cofactor">
    <cofactor evidence="1">
        <name>Mg(2+)</name>
        <dbReference type="ChEBI" id="CHEBI:18420"/>
    </cofactor>
</comment>
<name>A0ABW0NH38_9BURK</name>
<evidence type="ECO:0000256" key="10">
    <source>
        <dbReference type="ARBA" id="ARBA00022705"/>
    </source>
</evidence>
<dbReference type="Pfam" id="PF14791">
    <property type="entry name" value="DNA_pol_B_thumb"/>
    <property type="match status" value="1"/>
</dbReference>
<dbReference type="InterPro" id="IPR010996">
    <property type="entry name" value="HHH_MUS81"/>
</dbReference>